<dbReference type="VEuPathDB" id="FungiDB:PPTG_07562"/>
<name>W2QN11_PHYN3</name>
<evidence type="ECO:0000313" key="2">
    <source>
        <dbReference type="EMBL" id="ETN14523.1"/>
    </source>
</evidence>
<dbReference type="Proteomes" id="UP000018817">
    <property type="component" value="Unassembled WGS sequence"/>
</dbReference>
<reference evidence="2 3" key="2">
    <citation type="submission" date="2013-11" db="EMBL/GenBank/DDBJ databases">
        <title>The Genome Sequence of Phytophthora parasitica INRA-310.</title>
        <authorList>
            <consortium name="The Broad Institute Genomics Platform"/>
            <person name="Russ C."/>
            <person name="Tyler B."/>
            <person name="Panabieres F."/>
            <person name="Shan W."/>
            <person name="Tripathy S."/>
            <person name="Grunwald N."/>
            <person name="Machado M."/>
            <person name="Johnson C.S."/>
            <person name="Arredondo F."/>
            <person name="Hong C."/>
            <person name="Coffey M."/>
            <person name="Young S.K."/>
            <person name="Zeng Q."/>
            <person name="Gargeya S."/>
            <person name="Fitzgerald M."/>
            <person name="Abouelleil A."/>
            <person name="Alvarado L."/>
            <person name="Chapman S.B."/>
            <person name="Gainer-Dewar J."/>
            <person name="Goldberg J."/>
            <person name="Griggs A."/>
            <person name="Gujja S."/>
            <person name="Hansen M."/>
            <person name="Howarth C."/>
            <person name="Imamovic A."/>
            <person name="Ireland A."/>
            <person name="Larimer J."/>
            <person name="McCowan C."/>
            <person name="Murphy C."/>
            <person name="Pearson M."/>
            <person name="Poon T.W."/>
            <person name="Priest M."/>
            <person name="Roberts A."/>
            <person name="Saif S."/>
            <person name="Shea T."/>
            <person name="Sykes S."/>
            <person name="Wortman J."/>
            <person name="Nusbaum C."/>
            <person name="Birren B."/>
        </authorList>
    </citation>
    <scope>NUCLEOTIDE SEQUENCE [LARGE SCALE GENOMIC DNA]</scope>
    <source>
        <strain evidence="2 3">INRA-310</strain>
    </source>
</reference>
<dbReference type="EMBL" id="KI669572">
    <property type="protein sequence ID" value="ETN14523.1"/>
    <property type="molecule type" value="Genomic_DNA"/>
</dbReference>
<dbReference type="AlphaFoldDB" id="W2QN11"/>
<feature type="region of interest" description="Disordered" evidence="1">
    <location>
        <begin position="1"/>
        <end position="58"/>
    </location>
</feature>
<dbReference type="RefSeq" id="XP_008900086.1">
    <property type="nucleotide sequence ID" value="XM_008901838.1"/>
</dbReference>
<proteinExistence type="predicted"/>
<evidence type="ECO:0000313" key="3">
    <source>
        <dbReference type="Proteomes" id="UP000018817"/>
    </source>
</evidence>
<evidence type="ECO:0000256" key="1">
    <source>
        <dbReference type="SAM" id="MobiDB-lite"/>
    </source>
</evidence>
<accession>W2QN11</accession>
<protein>
    <submittedName>
        <fullName evidence="2">Uncharacterized protein</fullName>
    </submittedName>
</protein>
<feature type="compositionally biased region" description="Basic and acidic residues" evidence="1">
    <location>
        <begin position="22"/>
        <end position="39"/>
    </location>
</feature>
<organism evidence="2 3">
    <name type="scientific">Phytophthora nicotianae (strain INRA-310)</name>
    <name type="common">Phytophthora parasitica</name>
    <dbReference type="NCBI Taxonomy" id="761204"/>
    <lineage>
        <taxon>Eukaryota</taxon>
        <taxon>Sar</taxon>
        <taxon>Stramenopiles</taxon>
        <taxon>Oomycota</taxon>
        <taxon>Peronosporomycetes</taxon>
        <taxon>Peronosporales</taxon>
        <taxon>Peronosporaceae</taxon>
        <taxon>Phytophthora</taxon>
    </lineage>
</organism>
<sequence>MLRQPDEPSQVKTPKRTRKPAKKQEHEQEQVLGQEERQAEVPTTQSSHNDPVVFVANF</sequence>
<dbReference type="GeneID" id="20177423"/>
<gene>
    <name evidence="2" type="ORF">PPTG_07562</name>
</gene>
<reference evidence="3" key="1">
    <citation type="submission" date="2011-12" db="EMBL/GenBank/DDBJ databases">
        <authorList>
            <consortium name="The Broad Institute Genome Sequencing Platform"/>
            <person name="Russ C."/>
            <person name="Tyler B."/>
            <person name="Panabieres F."/>
            <person name="Shan W."/>
            <person name="Tripathy S."/>
            <person name="Grunwald N."/>
            <person name="Machado M."/>
            <person name="Young S.K."/>
            <person name="Zeng Q."/>
            <person name="Gargeya S."/>
            <person name="Fitzgerald M."/>
            <person name="Haas B."/>
            <person name="Abouelleil A."/>
            <person name="Alvarado L."/>
            <person name="Arachchi H.M."/>
            <person name="Berlin A."/>
            <person name="Chapman S.B."/>
            <person name="Gearin G."/>
            <person name="Goldberg J."/>
            <person name="Griggs A."/>
            <person name="Gujja S."/>
            <person name="Hansen M."/>
            <person name="Heiman D."/>
            <person name="Howarth C."/>
            <person name="Larimer J."/>
            <person name="Lui A."/>
            <person name="MacDonald P.J.P."/>
            <person name="McCowen C."/>
            <person name="Montmayeur A."/>
            <person name="Murphy C."/>
            <person name="Neiman D."/>
            <person name="Pearson M."/>
            <person name="Priest M."/>
            <person name="Roberts A."/>
            <person name="Saif S."/>
            <person name="Shea T."/>
            <person name="Sisk P."/>
            <person name="Stolte C."/>
            <person name="Sykes S."/>
            <person name="Wortman J."/>
            <person name="Nusbaum C."/>
            <person name="Birren B."/>
        </authorList>
    </citation>
    <scope>NUCLEOTIDE SEQUENCE [LARGE SCALE GENOMIC DNA]</scope>
    <source>
        <strain evidence="3">INRA-310</strain>
    </source>
</reference>